<reference evidence="2" key="1">
    <citation type="submission" date="2022-11" db="EMBL/GenBank/DDBJ databases">
        <title>Robbsia betulipollinis sp. nov., isolated from pollen of birch (Betula pendula).</title>
        <authorList>
            <person name="Shi H."/>
            <person name="Ambika Manirajan B."/>
            <person name="Ratering S."/>
            <person name="Geissler-Plaum R."/>
            <person name="Schnell S."/>
        </authorList>
    </citation>
    <scope>NUCLEOTIDE SEQUENCE</scope>
    <source>
        <strain evidence="2">Bb-Pol-6</strain>
    </source>
</reference>
<feature type="region of interest" description="Disordered" evidence="1">
    <location>
        <begin position="74"/>
        <end position="110"/>
    </location>
</feature>
<feature type="compositionally biased region" description="Low complexity" evidence="1">
    <location>
        <begin position="76"/>
        <end position="91"/>
    </location>
</feature>
<dbReference type="Pfam" id="PF00300">
    <property type="entry name" value="His_Phos_1"/>
    <property type="match status" value="2"/>
</dbReference>
<keyword evidence="3" id="KW-1185">Reference proteome</keyword>
<sequence>MDLVLIRHPAVAVPPGQCYGRSDVPLLDTAAAGATAIAAKLARLGIGSYALHSSPLRRCMEVARALAQRPGDQVTDAAADAAHGAAGNAADDAADSLTDTPPALAPDPRLAELDFGDWEGRRWDDVPRAALDAWAADIEHAAPHGGESVAQLAARTDSWLSDIGARATATGAATVVLTHAGVIRVMTARALSLPTLTCLDWTLQMTGICRLSRARTDGRWSLALWNG</sequence>
<dbReference type="RefSeq" id="WP_267848997.1">
    <property type="nucleotide sequence ID" value="NZ_JAPMXC010000010.1"/>
</dbReference>
<evidence type="ECO:0000313" key="3">
    <source>
        <dbReference type="Proteomes" id="UP001082899"/>
    </source>
</evidence>
<proteinExistence type="predicted"/>
<gene>
    <name evidence="2" type="ORF">OVY01_18260</name>
</gene>
<protein>
    <submittedName>
        <fullName evidence="2">Histidine phosphatase family protein</fullName>
    </submittedName>
</protein>
<dbReference type="InterPro" id="IPR050275">
    <property type="entry name" value="PGM_Phosphatase"/>
</dbReference>
<name>A0ABT3ZRB4_9BURK</name>
<comment type="caution">
    <text evidence="2">The sequence shown here is derived from an EMBL/GenBank/DDBJ whole genome shotgun (WGS) entry which is preliminary data.</text>
</comment>
<dbReference type="EMBL" id="JAPMXC010000010">
    <property type="protein sequence ID" value="MCY0389098.1"/>
    <property type="molecule type" value="Genomic_DNA"/>
</dbReference>
<dbReference type="Gene3D" id="3.40.50.1240">
    <property type="entry name" value="Phosphoglycerate mutase-like"/>
    <property type="match status" value="1"/>
</dbReference>
<dbReference type="PANTHER" id="PTHR48100">
    <property type="entry name" value="BROAD-SPECIFICITY PHOSPHATASE YOR283W-RELATED"/>
    <property type="match status" value="1"/>
</dbReference>
<accession>A0ABT3ZRB4</accession>
<dbReference type="Proteomes" id="UP001082899">
    <property type="component" value="Unassembled WGS sequence"/>
</dbReference>
<dbReference type="SUPFAM" id="SSF53254">
    <property type="entry name" value="Phosphoglycerate mutase-like"/>
    <property type="match status" value="1"/>
</dbReference>
<dbReference type="SMART" id="SM00855">
    <property type="entry name" value="PGAM"/>
    <property type="match status" value="1"/>
</dbReference>
<organism evidence="2 3">
    <name type="scientific">Robbsia betulipollinis</name>
    <dbReference type="NCBI Taxonomy" id="2981849"/>
    <lineage>
        <taxon>Bacteria</taxon>
        <taxon>Pseudomonadati</taxon>
        <taxon>Pseudomonadota</taxon>
        <taxon>Betaproteobacteria</taxon>
        <taxon>Burkholderiales</taxon>
        <taxon>Burkholderiaceae</taxon>
        <taxon>Robbsia</taxon>
    </lineage>
</organism>
<dbReference type="InterPro" id="IPR029033">
    <property type="entry name" value="His_PPase_superfam"/>
</dbReference>
<dbReference type="PANTHER" id="PTHR48100:SF1">
    <property type="entry name" value="HISTIDINE PHOSPHATASE FAMILY PROTEIN-RELATED"/>
    <property type="match status" value="1"/>
</dbReference>
<dbReference type="InterPro" id="IPR013078">
    <property type="entry name" value="His_Pase_superF_clade-1"/>
</dbReference>
<evidence type="ECO:0000256" key="1">
    <source>
        <dbReference type="SAM" id="MobiDB-lite"/>
    </source>
</evidence>
<evidence type="ECO:0000313" key="2">
    <source>
        <dbReference type="EMBL" id="MCY0389098.1"/>
    </source>
</evidence>